<proteinExistence type="predicted"/>
<dbReference type="OrthoDB" id="9914090at2"/>
<dbReference type="RefSeq" id="WP_114067867.1">
    <property type="nucleotide sequence ID" value="NZ_CP030850.1"/>
</dbReference>
<feature type="transmembrane region" description="Helical" evidence="2">
    <location>
        <begin position="39"/>
        <end position="62"/>
    </location>
</feature>
<dbReference type="Proteomes" id="UP000251993">
    <property type="component" value="Chromosome"/>
</dbReference>
<keyword evidence="2" id="KW-0812">Transmembrane</keyword>
<feature type="region of interest" description="Disordered" evidence="1">
    <location>
        <begin position="1"/>
        <end position="32"/>
    </location>
</feature>
<evidence type="ECO:0000313" key="3">
    <source>
        <dbReference type="EMBL" id="AXE19087.1"/>
    </source>
</evidence>
<gene>
    <name evidence="3" type="ORF">DR864_15675</name>
</gene>
<evidence type="ECO:0000256" key="1">
    <source>
        <dbReference type="SAM" id="MobiDB-lite"/>
    </source>
</evidence>
<reference evidence="3 4" key="1">
    <citation type="submission" date="2018-07" db="EMBL/GenBank/DDBJ databases">
        <title>Genome sequencing of Runella.</title>
        <authorList>
            <person name="Baek M.-G."/>
            <person name="Yi H."/>
        </authorList>
    </citation>
    <scope>NUCLEOTIDE SEQUENCE [LARGE SCALE GENOMIC DNA]</scope>
    <source>
        <strain evidence="3 4">HYN0085</strain>
    </source>
</reference>
<keyword evidence="4" id="KW-1185">Reference proteome</keyword>
<dbReference type="AlphaFoldDB" id="A0A344TKB6"/>
<evidence type="ECO:0000256" key="2">
    <source>
        <dbReference type="SAM" id="Phobius"/>
    </source>
</evidence>
<keyword evidence="2" id="KW-0472">Membrane</keyword>
<dbReference type="KEGG" id="run:DR864_15675"/>
<accession>A0A344TKB6</accession>
<feature type="compositionally biased region" description="Basic and acidic residues" evidence="1">
    <location>
        <begin position="10"/>
        <end position="31"/>
    </location>
</feature>
<keyword evidence="2" id="KW-1133">Transmembrane helix</keyword>
<name>A0A344TKB6_9BACT</name>
<organism evidence="3 4">
    <name type="scientific">Runella rosea</name>
    <dbReference type="NCBI Taxonomy" id="2259595"/>
    <lineage>
        <taxon>Bacteria</taxon>
        <taxon>Pseudomonadati</taxon>
        <taxon>Bacteroidota</taxon>
        <taxon>Cytophagia</taxon>
        <taxon>Cytophagales</taxon>
        <taxon>Spirosomataceae</taxon>
        <taxon>Runella</taxon>
    </lineage>
</organism>
<evidence type="ECO:0000313" key="4">
    <source>
        <dbReference type="Proteomes" id="UP000251993"/>
    </source>
</evidence>
<protein>
    <submittedName>
        <fullName evidence="3">Uncharacterized protein</fullName>
    </submittedName>
</protein>
<sequence>MDEDEFENSSLKKETERNELEKESVSDDKKSQKISAQTIFLFVIIIGIGLMIFAYTSGYFTAGGPNGDRRMGPVNAQDSAMVNKSDTIIGN</sequence>
<dbReference type="EMBL" id="CP030850">
    <property type="protein sequence ID" value="AXE19087.1"/>
    <property type="molecule type" value="Genomic_DNA"/>
</dbReference>